<evidence type="ECO:0000313" key="3">
    <source>
        <dbReference type="Proteomes" id="UP000319576"/>
    </source>
</evidence>
<feature type="transmembrane region" description="Helical" evidence="1">
    <location>
        <begin position="50"/>
        <end position="71"/>
    </location>
</feature>
<protein>
    <recommendedName>
        <fullName evidence="4">Alkyl hydroperoxide reductase</fullName>
    </recommendedName>
</protein>
<keyword evidence="1" id="KW-1133">Transmembrane helix</keyword>
<dbReference type="EMBL" id="CP036273">
    <property type="protein sequence ID" value="QDU18515.1"/>
    <property type="molecule type" value="Genomic_DNA"/>
</dbReference>
<evidence type="ECO:0008006" key="4">
    <source>
        <dbReference type="Google" id="ProtNLM"/>
    </source>
</evidence>
<gene>
    <name evidence="2" type="ORF">ETAA1_04050</name>
</gene>
<dbReference type="KEGG" id="uli:ETAA1_04050"/>
<feature type="transmembrane region" description="Helical" evidence="1">
    <location>
        <begin position="106"/>
        <end position="130"/>
    </location>
</feature>
<keyword evidence="3" id="KW-1185">Reference proteome</keyword>
<feature type="transmembrane region" description="Helical" evidence="1">
    <location>
        <begin position="20"/>
        <end position="38"/>
    </location>
</feature>
<accession>A0A517XLY4</accession>
<dbReference type="Proteomes" id="UP000319576">
    <property type="component" value="Chromosome"/>
</dbReference>
<organism evidence="2 3">
    <name type="scientific">Urbifossiella limnaea</name>
    <dbReference type="NCBI Taxonomy" id="2528023"/>
    <lineage>
        <taxon>Bacteria</taxon>
        <taxon>Pseudomonadati</taxon>
        <taxon>Planctomycetota</taxon>
        <taxon>Planctomycetia</taxon>
        <taxon>Gemmatales</taxon>
        <taxon>Gemmataceae</taxon>
        <taxon>Urbifossiella</taxon>
    </lineage>
</organism>
<feature type="transmembrane region" description="Helical" evidence="1">
    <location>
        <begin position="77"/>
        <end position="99"/>
    </location>
</feature>
<dbReference type="RefSeq" id="WP_145233863.1">
    <property type="nucleotide sequence ID" value="NZ_CP036273.1"/>
</dbReference>
<keyword evidence="1" id="KW-0812">Transmembrane</keyword>
<keyword evidence="1" id="KW-0472">Membrane</keyword>
<name>A0A517XLY4_9BACT</name>
<proteinExistence type="predicted"/>
<evidence type="ECO:0000256" key="1">
    <source>
        <dbReference type="SAM" id="Phobius"/>
    </source>
</evidence>
<dbReference type="AlphaFoldDB" id="A0A517XLY4"/>
<dbReference type="OrthoDB" id="200319at2"/>
<evidence type="ECO:0000313" key="2">
    <source>
        <dbReference type="EMBL" id="QDU18515.1"/>
    </source>
</evidence>
<reference evidence="2 3" key="1">
    <citation type="submission" date="2019-02" db="EMBL/GenBank/DDBJ databases">
        <title>Deep-cultivation of Planctomycetes and their phenomic and genomic characterization uncovers novel biology.</title>
        <authorList>
            <person name="Wiegand S."/>
            <person name="Jogler M."/>
            <person name="Boedeker C."/>
            <person name="Pinto D."/>
            <person name="Vollmers J."/>
            <person name="Rivas-Marin E."/>
            <person name="Kohn T."/>
            <person name="Peeters S.H."/>
            <person name="Heuer A."/>
            <person name="Rast P."/>
            <person name="Oberbeckmann S."/>
            <person name="Bunk B."/>
            <person name="Jeske O."/>
            <person name="Meyerdierks A."/>
            <person name="Storesund J.E."/>
            <person name="Kallscheuer N."/>
            <person name="Luecker S."/>
            <person name="Lage O.M."/>
            <person name="Pohl T."/>
            <person name="Merkel B.J."/>
            <person name="Hornburger P."/>
            <person name="Mueller R.-W."/>
            <person name="Bruemmer F."/>
            <person name="Labrenz M."/>
            <person name="Spormann A.M."/>
            <person name="Op den Camp H."/>
            <person name="Overmann J."/>
            <person name="Amann R."/>
            <person name="Jetten M.S.M."/>
            <person name="Mascher T."/>
            <person name="Medema M.H."/>
            <person name="Devos D.P."/>
            <person name="Kaster A.-K."/>
            <person name="Ovreas L."/>
            <person name="Rohde M."/>
            <person name="Galperin M.Y."/>
            <person name="Jogler C."/>
        </authorList>
    </citation>
    <scope>NUCLEOTIDE SEQUENCE [LARGE SCALE GENOMIC DNA]</scope>
    <source>
        <strain evidence="2 3">ETA_A1</strain>
    </source>
</reference>
<sequence length="142" mass="15593">MTTTRTHPPGWARWWLRAAGVYNLAWGATVIAVPHLLFDLCGIPRLNYPEIWQCVGMIVGVYGVGYLAAAADPWRHWPIVLVGLLGKVFGPIGFAAALAKGTFPPAFGLTILTNDLLWWVPFALILWGAFRNHRRTGAATDA</sequence>